<protein>
    <submittedName>
        <fullName evidence="2">Uncharacterized protein</fullName>
    </submittedName>
</protein>
<keyword evidence="1" id="KW-1133">Transmembrane helix</keyword>
<comment type="caution">
    <text evidence="2">The sequence shown here is derived from an EMBL/GenBank/DDBJ whole genome shotgun (WGS) entry which is preliminary data.</text>
</comment>
<dbReference type="EMBL" id="MGHH01000007">
    <property type="protein sequence ID" value="OGM65060.1"/>
    <property type="molecule type" value="Genomic_DNA"/>
</dbReference>
<proteinExistence type="predicted"/>
<accession>A0A1F8BM84</accession>
<evidence type="ECO:0000313" key="2">
    <source>
        <dbReference type="EMBL" id="OGM65060.1"/>
    </source>
</evidence>
<evidence type="ECO:0000256" key="1">
    <source>
        <dbReference type="SAM" id="Phobius"/>
    </source>
</evidence>
<name>A0A1F8BM84_9BACT</name>
<feature type="transmembrane region" description="Helical" evidence="1">
    <location>
        <begin position="12"/>
        <end position="35"/>
    </location>
</feature>
<keyword evidence="1" id="KW-0812">Transmembrane</keyword>
<organism evidence="2 3">
    <name type="scientific">Candidatus Woesebacteria bacterium RIFCSPLOWO2_01_FULL_39_25</name>
    <dbReference type="NCBI Taxonomy" id="1802521"/>
    <lineage>
        <taxon>Bacteria</taxon>
        <taxon>Candidatus Woeseibacteriota</taxon>
    </lineage>
</organism>
<sequence>MAKRLKPSAQEVSFNTTLFLFTLSFFLITVVTYQFKKITYNLAYYQLSAIEQKCRVYPKNPKVLKWTEAELHQKCRILR</sequence>
<dbReference type="Proteomes" id="UP000176725">
    <property type="component" value="Unassembled WGS sequence"/>
</dbReference>
<dbReference type="AlphaFoldDB" id="A0A1F8BM84"/>
<gene>
    <name evidence="2" type="ORF">A2893_05405</name>
</gene>
<dbReference type="STRING" id="1802521.A2893_05405"/>
<evidence type="ECO:0000313" key="3">
    <source>
        <dbReference type="Proteomes" id="UP000176725"/>
    </source>
</evidence>
<keyword evidence="1" id="KW-0472">Membrane</keyword>
<reference evidence="2 3" key="1">
    <citation type="journal article" date="2016" name="Nat. Commun.">
        <title>Thousands of microbial genomes shed light on interconnected biogeochemical processes in an aquifer system.</title>
        <authorList>
            <person name="Anantharaman K."/>
            <person name="Brown C.T."/>
            <person name="Hug L.A."/>
            <person name="Sharon I."/>
            <person name="Castelle C.J."/>
            <person name="Probst A.J."/>
            <person name="Thomas B.C."/>
            <person name="Singh A."/>
            <person name="Wilkins M.J."/>
            <person name="Karaoz U."/>
            <person name="Brodie E.L."/>
            <person name="Williams K.H."/>
            <person name="Hubbard S.S."/>
            <person name="Banfield J.F."/>
        </authorList>
    </citation>
    <scope>NUCLEOTIDE SEQUENCE [LARGE SCALE GENOMIC DNA]</scope>
</reference>